<keyword evidence="1" id="KW-1133">Transmembrane helix</keyword>
<evidence type="ECO:0000313" key="2">
    <source>
        <dbReference type="EMBL" id="ANW00121.1"/>
    </source>
</evidence>
<accession>A0A1B1UBL7</accession>
<reference evidence="2 3" key="1">
    <citation type="submission" date="2016-07" db="EMBL/GenBank/DDBJ databases">
        <title>Complete genome sequence of Bradyrhizobium icense LMTR 13T, a potential inoculant strain isolated from lima bean (Phaseolus lunatus) in Peru.</title>
        <authorList>
            <person name="Ormeno-Orrillo E."/>
            <person name="Duran D."/>
            <person name="Rogel M.A."/>
            <person name="Rey L."/>
            <person name="Imperial J."/>
            <person name="Ruiz-Argueso T."/>
            <person name="Martinez-Romero E."/>
        </authorList>
    </citation>
    <scope>NUCLEOTIDE SEQUENCE [LARGE SCALE GENOMIC DNA]</scope>
    <source>
        <strain evidence="2 3">LMTR 13</strain>
    </source>
</reference>
<protein>
    <submittedName>
        <fullName evidence="2">Uncharacterized protein</fullName>
    </submittedName>
</protein>
<dbReference type="AlphaFoldDB" id="A0A1B1UBL7"/>
<organism evidence="2 3">
    <name type="scientific">Bradyrhizobium icense</name>
    <dbReference type="NCBI Taxonomy" id="1274631"/>
    <lineage>
        <taxon>Bacteria</taxon>
        <taxon>Pseudomonadati</taxon>
        <taxon>Pseudomonadota</taxon>
        <taxon>Alphaproteobacteria</taxon>
        <taxon>Hyphomicrobiales</taxon>
        <taxon>Nitrobacteraceae</taxon>
        <taxon>Bradyrhizobium</taxon>
    </lineage>
</organism>
<keyword evidence="1" id="KW-0472">Membrane</keyword>
<dbReference type="EMBL" id="CP016428">
    <property type="protein sequence ID" value="ANW00121.1"/>
    <property type="molecule type" value="Genomic_DNA"/>
</dbReference>
<evidence type="ECO:0000256" key="1">
    <source>
        <dbReference type="SAM" id="Phobius"/>
    </source>
</evidence>
<feature type="transmembrane region" description="Helical" evidence="1">
    <location>
        <begin position="43"/>
        <end position="61"/>
    </location>
</feature>
<keyword evidence="3" id="KW-1185">Reference proteome</keyword>
<dbReference type="Proteomes" id="UP000092839">
    <property type="component" value="Chromosome"/>
</dbReference>
<gene>
    <name evidence="2" type="ORF">LMTR13_07895</name>
</gene>
<proteinExistence type="predicted"/>
<evidence type="ECO:0000313" key="3">
    <source>
        <dbReference type="Proteomes" id="UP000092839"/>
    </source>
</evidence>
<name>A0A1B1UBL7_9BRAD</name>
<sequence length="71" mass="7743">MSDQSSELVEISKLNGEFRKNYGKILGAILYLRSVSAARGRSIFWGGLFFAVFSAALAWLARQGSSWLGVG</sequence>
<dbReference type="KEGG" id="bic:LMTR13_07895"/>
<keyword evidence="1" id="KW-0812">Transmembrane</keyword>